<keyword evidence="4" id="KW-1185">Reference proteome</keyword>
<reference evidence="3 4" key="1">
    <citation type="journal article" date="2023" name="Commun. Biol.">
        <title>Genome analysis of Parmales, the sister group of diatoms, reveals the evolutionary specialization of diatoms from phago-mixotrophs to photoautotrophs.</title>
        <authorList>
            <person name="Ban H."/>
            <person name="Sato S."/>
            <person name="Yoshikawa S."/>
            <person name="Yamada K."/>
            <person name="Nakamura Y."/>
            <person name="Ichinomiya M."/>
            <person name="Sato N."/>
            <person name="Blanc-Mathieu R."/>
            <person name="Endo H."/>
            <person name="Kuwata A."/>
            <person name="Ogata H."/>
        </authorList>
    </citation>
    <scope>NUCLEOTIDE SEQUENCE [LARGE SCALE GENOMIC DNA]</scope>
</reference>
<evidence type="ECO:0000256" key="1">
    <source>
        <dbReference type="SAM" id="MobiDB-lite"/>
    </source>
</evidence>
<dbReference type="Proteomes" id="UP001165060">
    <property type="component" value="Unassembled WGS sequence"/>
</dbReference>
<organism evidence="3 4">
    <name type="scientific">Tetraparma gracilis</name>
    <dbReference type="NCBI Taxonomy" id="2962635"/>
    <lineage>
        <taxon>Eukaryota</taxon>
        <taxon>Sar</taxon>
        <taxon>Stramenopiles</taxon>
        <taxon>Ochrophyta</taxon>
        <taxon>Bolidophyceae</taxon>
        <taxon>Parmales</taxon>
        <taxon>Triparmaceae</taxon>
        <taxon>Tetraparma</taxon>
    </lineage>
</organism>
<keyword evidence="2" id="KW-1133">Transmembrane helix</keyword>
<feature type="transmembrane region" description="Helical" evidence="2">
    <location>
        <begin position="161"/>
        <end position="180"/>
    </location>
</feature>
<keyword evidence="2" id="KW-0472">Membrane</keyword>
<protein>
    <submittedName>
        <fullName evidence="3">Uncharacterized protein</fullName>
    </submittedName>
</protein>
<evidence type="ECO:0000313" key="4">
    <source>
        <dbReference type="Proteomes" id="UP001165060"/>
    </source>
</evidence>
<keyword evidence="2" id="KW-0812">Transmembrane</keyword>
<name>A0ABQ6MPF4_9STRA</name>
<sequence length="392" mass="41879">MVEINPVDDSSSPDASSAAGETPVDPSGLIGEYVEIHGCSTAAFNGKICMCDSYDTVKSRYVLSEFTHVFPAKKATYCLRPSNVQPCSGYAKMAARLKYDAGKQFAESLGKESIKNATDMQAKVDKKLRSIHPLFSLEILILATIAAHVGVWWYVGVMRTCLFAFCWYIPVVVSLSDLLAGTHPLKLPGRFARNLKESTFKGSALELLNLSDRFVNGGYACFLVLAGRWIYGGFKAGRIAAAAKAAAAAAPRASEAVKGAGRALLDRAAKEKYYSLGFEDSASGRPFGSALEAAAADEPPVSDADSAAFDDFDSAYPPEAVSKAGFHNLMGFNGLLSVGLCAKFLFEIGQRPGGGPQSWNVANIKGNLQGQGAAKLMMPAFSFYRLYTAYKG</sequence>
<proteinExistence type="predicted"/>
<feature type="compositionally biased region" description="Low complexity" evidence="1">
    <location>
        <begin position="8"/>
        <end position="19"/>
    </location>
</feature>
<feature type="region of interest" description="Disordered" evidence="1">
    <location>
        <begin position="1"/>
        <end position="24"/>
    </location>
</feature>
<accession>A0ABQ6MPF4</accession>
<feature type="transmembrane region" description="Helical" evidence="2">
    <location>
        <begin position="134"/>
        <end position="155"/>
    </location>
</feature>
<dbReference type="EMBL" id="BRYB01000447">
    <property type="protein sequence ID" value="GMI30208.1"/>
    <property type="molecule type" value="Genomic_DNA"/>
</dbReference>
<comment type="caution">
    <text evidence="3">The sequence shown here is derived from an EMBL/GenBank/DDBJ whole genome shotgun (WGS) entry which is preliminary data.</text>
</comment>
<evidence type="ECO:0000313" key="3">
    <source>
        <dbReference type="EMBL" id="GMI30208.1"/>
    </source>
</evidence>
<gene>
    <name evidence="3" type="ORF">TeGR_g12401</name>
</gene>
<evidence type="ECO:0000256" key="2">
    <source>
        <dbReference type="SAM" id="Phobius"/>
    </source>
</evidence>